<evidence type="ECO:0000313" key="2">
    <source>
        <dbReference type="Proteomes" id="UP000823674"/>
    </source>
</evidence>
<keyword evidence="2" id="KW-1185">Reference proteome</keyword>
<organism evidence="1 2">
    <name type="scientific">Brassica rapa subsp. trilocularis</name>
    <dbReference type="NCBI Taxonomy" id="1813537"/>
    <lineage>
        <taxon>Eukaryota</taxon>
        <taxon>Viridiplantae</taxon>
        <taxon>Streptophyta</taxon>
        <taxon>Embryophyta</taxon>
        <taxon>Tracheophyta</taxon>
        <taxon>Spermatophyta</taxon>
        <taxon>Magnoliopsida</taxon>
        <taxon>eudicotyledons</taxon>
        <taxon>Gunneridae</taxon>
        <taxon>Pentapetalae</taxon>
        <taxon>rosids</taxon>
        <taxon>malvids</taxon>
        <taxon>Brassicales</taxon>
        <taxon>Brassicaceae</taxon>
        <taxon>Brassiceae</taxon>
        <taxon>Brassica</taxon>
    </lineage>
</organism>
<protein>
    <submittedName>
        <fullName evidence="1">Uncharacterized protein</fullName>
    </submittedName>
</protein>
<accession>A0ABQ7L240</accession>
<proteinExistence type="predicted"/>
<sequence length="112" mass="12698">MSLRWSPAWERGGRRIITEVVEVEDVRERPPERLFATDRFPCERVNVYLAVDRVLWATDVLDETQIGDVLNGTPGMTKLMAACQIIDGATRKGEVFGMKKILIKMSITCLIC</sequence>
<reference evidence="1 2" key="1">
    <citation type="submission" date="2021-03" db="EMBL/GenBank/DDBJ databases">
        <authorList>
            <person name="King G.J."/>
            <person name="Bancroft I."/>
            <person name="Baten A."/>
            <person name="Bloomfield J."/>
            <person name="Borpatragohain P."/>
            <person name="He Z."/>
            <person name="Irish N."/>
            <person name="Irwin J."/>
            <person name="Liu K."/>
            <person name="Mauleon R.P."/>
            <person name="Moore J."/>
            <person name="Morris R."/>
            <person name="Ostergaard L."/>
            <person name="Wang B."/>
            <person name="Wells R."/>
        </authorList>
    </citation>
    <scope>NUCLEOTIDE SEQUENCE [LARGE SCALE GENOMIC DNA]</scope>
    <source>
        <strain evidence="1">R-o-18</strain>
        <tissue evidence="1">Leaf</tissue>
    </source>
</reference>
<evidence type="ECO:0000313" key="1">
    <source>
        <dbReference type="EMBL" id="KAG5379634.1"/>
    </source>
</evidence>
<comment type="caution">
    <text evidence="1">The sequence shown here is derived from an EMBL/GenBank/DDBJ whole genome shotgun (WGS) entry which is preliminary data.</text>
</comment>
<name>A0ABQ7L240_BRACM</name>
<dbReference type="Proteomes" id="UP000823674">
    <property type="component" value="Chromosome A07"/>
</dbReference>
<gene>
    <name evidence="1" type="primary">A07g506610.1_BraROA</name>
    <name evidence="1" type="ORF">IGI04_027476</name>
</gene>
<dbReference type="EMBL" id="JADBGQ010000009">
    <property type="protein sequence ID" value="KAG5379634.1"/>
    <property type="molecule type" value="Genomic_DNA"/>
</dbReference>